<dbReference type="AlphaFoldDB" id="A0A5Q2N139"/>
<keyword evidence="2" id="KW-1185">Reference proteome</keyword>
<accession>A0A5Q2N139</accession>
<sequence length="40" mass="4848">MIVYISPQRVIHFFPLRCHHCTSPNQWIDDSLPHKKYIPE</sequence>
<dbReference type="KEGG" id="hcv:FTV88_2615"/>
<proteinExistence type="predicted"/>
<dbReference type="EMBL" id="CP045875">
    <property type="protein sequence ID" value="QGG48708.1"/>
    <property type="molecule type" value="Genomic_DNA"/>
</dbReference>
<evidence type="ECO:0000313" key="1">
    <source>
        <dbReference type="EMBL" id="QGG48708.1"/>
    </source>
</evidence>
<dbReference type="Proteomes" id="UP000366051">
    <property type="component" value="Chromosome"/>
</dbReference>
<gene>
    <name evidence="1" type="ORF">FTV88_2615</name>
</gene>
<protein>
    <submittedName>
        <fullName evidence="1">Uncharacterized protein</fullName>
    </submittedName>
</protein>
<name>A0A5Q2N139_9FIRM</name>
<evidence type="ECO:0000313" key="2">
    <source>
        <dbReference type="Proteomes" id="UP000366051"/>
    </source>
</evidence>
<organism evidence="1 2">
    <name type="scientific">Heliorestis convoluta</name>
    <dbReference type="NCBI Taxonomy" id="356322"/>
    <lineage>
        <taxon>Bacteria</taxon>
        <taxon>Bacillati</taxon>
        <taxon>Bacillota</taxon>
        <taxon>Clostridia</taxon>
        <taxon>Eubacteriales</taxon>
        <taxon>Heliobacteriaceae</taxon>
        <taxon>Heliorestis</taxon>
    </lineage>
</organism>
<reference evidence="2" key="1">
    <citation type="submission" date="2019-11" db="EMBL/GenBank/DDBJ databases">
        <title>Genome sequence of Heliorestis convoluta strain HH, an alkaliphilic and minimalistic phototrophic bacterium from a soda lake in Egypt.</title>
        <authorList>
            <person name="Dewey E.D."/>
            <person name="Stokes L.M."/>
            <person name="Burchell B.M."/>
            <person name="Shaffer K.N."/>
            <person name="Huntington A.M."/>
            <person name="Baker J.M."/>
            <person name="Nadendla S."/>
            <person name="Giglio M.G."/>
            <person name="Touchman J.W."/>
            <person name="Blankenship R.E."/>
            <person name="Madigan M.T."/>
            <person name="Sattley W.M."/>
        </authorList>
    </citation>
    <scope>NUCLEOTIDE SEQUENCE [LARGE SCALE GENOMIC DNA]</scope>
    <source>
        <strain evidence="2">HH</strain>
    </source>
</reference>